<dbReference type="PANTHER" id="PTHR37817">
    <property type="entry name" value="N-ACETYLTRANSFERASE EIS"/>
    <property type="match status" value="1"/>
</dbReference>
<accession>A0A1H9H271</accession>
<dbReference type="SUPFAM" id="SSF55729">
    <property type="entry name" value="Acyl-CoA N-acyltransferases (Nat)"/>
    <property type="match status" value="1"/>
</dbReference>
<dbReference type="Gene3D" id="3.40.630.30">
    <property type="match status" value="2"/>
</dbReference>
<reference evidence="2 3" key="1">
    <citation type="submission" date="2016-10" db="EMBL/GenBank/DDBJ databases">
        <authorList>
            <person name="de Groot N.N."/>
        </authorList>
    </citation>
    <scope>NUCLEOTIDE SEQUENCE [LARGE SCALE GENOMIC DNA]</scope>
    <source>
        <strain evidence="2 3">B25</strain>
    </source>
</reference>
<dbReference type="InterPro" id="IPR000182">
    <property type="entry name" value="GNAT_dom"/>
</dbReference>
<dbReference type="EMBL" id="FOFU01000006">
    <property type="protein sequence ID" value="SEQ56425.1"/>
    <property type="molecule type" value="Genomic_DNA"/>
</dbReference>
<evidence type="ECO:0000259" key="1">
    <source>
        <dbReference type="PROSITE" id="PS51186"/>
    </source>
</evidence>
<dbReference type="InterPro" id="IPR025559">
    <property type="entry name" value="Eis_dom"/>
</dbReference>
<dbReference type="InterPro" id="IPR036527">
    <property type="entry name" value="SCP2_sterol-bd_dom_sf"/>
</dbReference>
<sequence length="400" mass="46639">MIIKKLEGKERFDAYKLFVYCFHRRVDNIESERQKCEAETCEDWGAFSDDNKLMARIINNHYDFYVDGKPVKTGGIGAVATYPEYRETGAIREIFYEILKEAYRNGEVLSSLYPFNHKFYRKFGYEVVPFINEYKMHPGALKDYHSLPSEEKCEVYRWQPGENIKDFMDIYNQFSPTFNLSAVRTESMMLEHLKIEKEFIDRKFSYVFKHNGKPVSYLIFKDEFSPEAAILKVEECAWTSRIGFNAILNFLSRFTADYGSIVLPLPMGIDLLKIISAPNAYEIEKRTCQHFMVRIMNAVKLFEVLKKPSDCDFTIKITDEIIKENNIALHVMADKVEVINDETNDCKFDLEANIRPLGQLAVGCLSIDEALLRSDVKINGKEELLRRIFINKKLFISESF</sequence>
<dbReference type="OrthoDB" id="9768284at2"/>
<protein>
    <submittedName>
        <fullName evidence="2">Predicted acetyltransferase</fullName>
    </submittedName>
</protein>
<dbReference type="InterPro" id="IPR051554">
    <property type="entry name" value="Acetyltransferase_Eis"/>
</dbReference>
<evidence type="ECO:0000313" key="2">
    <source>
        <dbReference type="EMBL" id="SEQ56425.1"/>
    </source>
</evidence>
<dbReference type="Pfam" id="PF13530">
    <property type="entry name" value="SCP2_2"/>
    <property type="match status" value="1"/>
</dbReference>
<feature type="domain" description="N-acetyltransferase" evidence="1">
    <location>
        <begin position="1"/>
        <end position="148"/>
    </location>
</feature>
<dbReference type="PANTHER" id="PTHR37817:SF1">
    <property type="entry name" value="N-ACETYLTRANSFERASE EIS"/>
    <property type="match status" value="1"/>
</dbReference>
<keyword evidence="2" id="KW-0808">Transferase</keyword>
<proteinExistence type="predicted"/>
<dbReference type="Proteomes" id="UP000182360">
    <property type="component" value="Unassembled WGS sequence"/>
</dbReference>
<organism evidence="2 3">
    <name type="scientific">Treponema bryantii</name>
    <dbReference type="NCBI Taxonomy" id="163"/>
    <lineage>
        <taxon>Bacteria</taxon>
        <taxon>Pseudomonadati</taxon>
        <taxon>Spirochaetota</taxon>
        <taxon>Spirochaetia</taxon>
        <taxon>Spirochaetales</taxon>
        <taxon>Treponemataceae</taxon>
        <taxon>Treponema</taxon>
    </lineage>
</organism>
<gene>
    <name evidence="2" type="ORF">SAMN04487977_10618</name>
</gene>
<dbReference type="InterPro" id="IPR016181">
    <property type="entry name" value="Acyl_CoA_acyltransferase"/>
</dbReference>
<dbReference type="AlphaFoldDB" id="A0A1H9H271"/>
<evidence type="ECO:0000313" key="3">
    <source>
        <dbReference type="Proteomes" id="UP000182360"/>
    </source>
</evidence>
<dbReference type="RefSeq" id="WP_074643989.1">
    <property type="nucleotide sequence ID" value="NZ_FOFU01000006.1"/>
</dbReference>
<name>A0A1H9H271_9SPIR</name>
<dbReference type="Pfam" id="PF13527">
    <property type="entry name" value="Acetyltransf_9"/>
    <property type="match status" value="1"/>
</dbReference>
<dbReference type="PROSITE" id="PS51186">
    <property type="entry name" value="GNAT"/>
    <property type="match status" value="1"/>
</dbReference>
<dbReference type="GO" id="GO:0030649">
    <property type="term" value="P:aminoglycoside antibiotic catabolic process"/>
    <property type="evidence" value="ECO:0007669"/>
    <property type="project" value="TreeGrafter"/>
</dbReference>
<dbReference type="Gene3D" id="3.30.1050.10">
    <property type="entry name" value="SCP2 sterol-binding domain"/>
    <property type="match status" value="1"/>
</dbReference>
<dbReference type="GO" id="GO:0034069">
    <property type="term" value="F:aminoglycoside N-acetyltransferase activity"/>
    <property type="evidence" value="ECO:0007669"/>
    <property type="project" value="TreeGrafter"/>
</dbReference>
<keyword evidence="3" id="KW-1185">Reference proteome</keyword>
<dbReference type="SUPFAM" id="SSF55718">
    <property type="entry name" value="SCP-like"/>
    <property type="match status" value="1"/>
</dbReference>